<dbReference type="RefSeq" id="WP_316682840.1">
    <property type="nucleotide sequence ID" value="NZ_CATZLL010000024.1"/>
</dbReference>
<keyword evidence="2" id="KW-1185">Reference proteome</keyword>
<gene>
    <name evidence="1" type="ORF">LMG18101_05073</name>
</gene>
<comment type="caution">
    <text evidence="1">The sequence shown here is derived from an EMBL/GenBank/DDBJ whole genome shotgun (WGS) entry which is preliminary data.</text>
</comment>
<dbReference type="Proteomes" id="UP001189757">
    <property type="component" value="Unassembled WGS sequence"/>
</dbReference>
<reference evidence="1 2" key="1">
    <citation type="submission" date="2023-07" db="EMBL/GenBank/DDBJ databases">
        <authorList>
            <person name="Peeters C."/>
        </authorList>
    </citation>
    <scope>NUCLEOTIDE SEQUENCE [LARGE SCALE GENOMIC DNA]</scope>
    <source>
        <strain evidence="1 2">LMG 18101</strain>
    </source>
</reference>
<evidence type="ECO:0000313" key="1">
    <source>
        <dbReference type="EMBL" id="CAJ0822571.1"/>
    </source>
</evidence>
<sequence length="124" mass="13470">MTQIDGASRLAAMIRAEVASLGNRRTSASGTRKEALKRDATRGAGQDVDLAAVIARRVAAIDPDDAERGRKAFRVFLESVLLAEFGEALMNDAHFYQLVDDVQKQMEADPEIAAAIKEATRLLI</sequence>
<protein>
    <submittedName>
        <fullName evidence="1">Uncharacterized protein</fullName>
    </submittedName>
</protein>
<organism evidence="1 2">
    <name type="scientific">Ralstonia flaminis</name>
    <dbReference type="NCBI Taxonomy" id="3058597"/>
    <lineage>
        <taxon>Bacteria</taxon>
        <taxon>Pseudomonadati</taxon>
        <taxon>Pseudomonadota</taxon>
        <taxon>Betaproteobacteria</taxon>
        <taxon>Burkholderiales</taxon>
        <taxon>Burkholderiaceae</taxon>
        <taxon>Ralstonia</taxon>
    </lineage>
</organism>
<proteinExistence type="predicted"/>
<evidence type="ECO:0000313" key="2">
    <source>
        <dbReference type="Proteomes" id="UP001189757"/>
    </source>
</evidence>
<dbReference type="EMBL" id="CATZLL010000024">
    <property type="protein sequence ID" value="CAJ0822571.1"/>
    <property type="molecule type" value="Genomic_DNA"/>
</dbReference>
<accession>A0ABM9KDL1</accession>
<name>A0ABM9KDL1_9RALS</name>